<name>A0A813HKB8_POLGL</name>
<accession>A0A813HKB8</accession>
<protein>
    <submittedName>
        <fullName evidence="2">Uncharacterized protein</fullName>
    </submittedName>
</protein>
<organism evidence="2 3">
    <name type="scientific">Polarella glacialis</name>
    <name type="common">Dinoflagellate</name>
    <dbReference type="NCBI Taxonomy" id="89957"/>
    <lineage>
        <taxon>Eukaryota</taxon>
        <taxon>Sar</taxon>
        <taxon>Alveolata</taxon>
        <taxon>Dinophyceae</taxon>
        <taxon>Suessiales</taxon>
        <taxon>Suessiaceae</taxon>
        <taxon>Polarella</taxon>
    </lineage>
</organism>
<proteinExistence type="predicted"/>
<sequence length="137" mass="14574">MIVCGQVYGIGDVLEIEEGPMGGGDDGIKIQEMRQAAKVKAAAAAEQALLAKKGKGSEKRALPSFLRVGKETHKEAAEEEDEPSEPQEKRLRTEDEEAVDQGQQASQPSAGLGGLTGYASDSSDEEEAAEEQEEDEP</sequence>
<dbReference type="AlphaFoldDB" id="A0A813HKB8"/>
<evidence type="ECO:0000256" key="1">
    <source>
        <dbReference type="SAM" id="MobiDB-lite"/>
    </source>
</evidence>
<reference evidence="2" key="1">
    <citation type="submission" date="2021-02" db="EMBL/GenBank/DDBJ databases">
        <authorList>
            <person name="Dougan E. K."/>
            <person name="Rhodes N."/>
            <person name="Thang M."/>
            <person name="Chan C."/>
        </authorList>
    </citation>
    <scope>NUCLEOTIDE SEQUENCE</scope>
</reference>
<gene>
    <name evidence="2" type="ORF">PGLA1383_LOCUS54061</name>
</gene>
<feature type="region of interest" description="Disordered" evidence="1">
    <location>
        <begin position="50"/>
        <end position="137"/>
    </location>
</feature>
<dbReference type="Proteomes" id="UP000654075">
    <property type="component" value="Unassembled WGS sequence"/>
</dbReference>
<feature type="compositionally biased region" description="Acidic residues" evidence="1">
    <location>
        <begin position="122"/>
        <end position="137"/>
    </location>
</feature>
<comment type="caution">
    <text evidence="2">The sequence shown here is derived from an EMBL/GenBank/DDBJ whole genome shotgun (WGS) entry which is preliminary data.</text>
</comment>
<keyword evidence="3" id="KW-1185">Reference proteome</keyword>
<dbReference type="EMBL" id="CAJNNV010032116">
    <property type="protein sequence ID" value="CAE8638983.1"/>
    <property type="molecule type" value="Genomic_DNA"/>
</dbReference>
<evidence type="ECO:0000313" key="3">
    <source>
        <dbReference type="Proteomes" id="UP000654075"/>
    </source>
</evidence>
<evidence type="ECO:0000313" key="2">
    <source>
        <dbReference type="EMBL" id="CAE8638983.1"/>
    </source>
</evidence>